<evidence type="ECO:0000256" key="6">
    <source>
        <dbReference type="ARBA" id="ARBA00023242"/>
    </source>
</evidence>
<dbReference type="PROSITE" id="PS50157">
    <property type="entry name" value="ZINC_FINGER_C2H2_2"/>
    <property type="match status" value="3"/>
</dbReference>
<evidence type="ECO:0000256" key="7">
    <source>
        <dbReference type="PROSITE-ProRule" id="PRU00042"/>
    </source>
</evidence>
<sequence>MPKNFQRNCNYPMMPLIKDLATLWMAKRVEFPYRCETCGKGYQHRATLVRHTRHECGKEPQFKCPYCAHRTKQRGNLYQHIRTNHPGKNVFSKLSWAEYHYQSRTVSQHKLSSNSPNFKVPRKSAGCLDKKPGCFRCPKCNKGYRWLRNMKNHLRIECGKDPKEYCPYCPHRTKYKSSLQKHILRIHFG</sequence>
<gene>
    <name evidence="9" type="ORF">MHI_LOCUS561887</name>
</gene>
<protein>
    <recommendedName>
        <fullName evidence="8">C2H2-type domain-containing protein</fullName>
    </recommendedName>
</protein>
<reference evidence="9" key="1">
    <citation type="submission" date="2020-07" db="EMBL/GenBank/DDBJ databases">
        <authorList>
            <person name="Nazaruddin N."/>
        </authorList>
    </citation>
    <scope>NUCLEOTIDE SEQUENCE</scope>
</reference>
<evidence type="ECO:0000313" key="10">
    <source>
        <dbReference type="Proteomes" id="UP000752696"/>
    </source>
</evidence>
<feature type="domain" description="C2H2-type" evidence="8">
    <location>
        <begin position="33"/>
        <end position="60"/>
    </location>
</feature>
<evidence type="ECO:0000256" key="3">
    <source>
        <dbReference type="ARBA" id="ARBA00022737"/>
    </source>
</evidence>
<dbReference type="InterPro" id="IPR013087">
    <property type="entry name" value="Znf_C2H2_type"/>
</dbReference>
<dbReference type="PANTHER" id="PTHR24406">
    <property type="entry name" value="TRANSCRIPTIONAL REPRESSOR CTCFL-RELATED"/>
    <property type="match status" value="1"/>
</dbReference>
<keyword evidence="6" id="KW-0539">Nucleus</keyword>
<accession>A0A6V7H6D8</accession>
<name>A0A6V7H6D8_9HYME</name>
<dbReference type="InterPro" id="IPR036236">
    <property type="entry name" value="Znf_C2H2_sf"/>
</dbReference>
<evidence type="ECO:0000313" key="9">
    <source>
        <dbReference type="EMBL" id="CAD1475431.1"/>
    </source>
</evidence>
<evidence type="ECO:0000256" key="1">
    <source>
        <dbReference type="ARBA" id="ARBA00004123"/>
    </source>
</evidence>
<dbReference type="SMART" id="SM00355">
    <property type="entry name" value="ZnF_C2H2"/>
    <property type="match status" value="4"/>
</dbReference>
<dbReference type="Proteomes" id="UP000752696">
    <property type="component" value="Unassembled WGS sequence"/>
</dbReference>
<keyword evidence="4 7" id="KW-0863">Zinc-finger</keyword>
<keyword evidence="10" id="KW-1185">Reference proteome</keyword>
<dbReference type="OrthoDB" id="10004641at2759"/>
<feature type="domain" description="C2H2-type" evidence="8">
    <location>
        <begin position="135"/>
        <end position="162"/>
    </location>
</feature>
<comment type="subcellular location">
    <subcellularLocation>
        <location evidence="1">Nucleus</location>
    </subcellularLocation>
</comment>
<comment type="caution">
    <text evidence="9">The sequence shown here is derived from an EMBL/GenBank/DDBJ whole genome shotgun (WGS) entry which is preliminary data.</text>
</comment>
<dbReference type="GO" id="GO:0008270">
    <property type="term" value="F:zinc ion binding"/>
    <property type="evidence" value="ECO:0007669"/>
    <property type="project" value="UniProtKB-KW"/>
</dbReference>
<feature type="domain" description="C2H2-type" evidence="8">
    <location>
        <begin position="62"/>
        <end position="90"/>
    </location>
</feature>
<dbReference type="InterPro" id="IPR050888">
    <property type="entry name" value="ZnF_C2H2-type_TF"/>
</dbReference>
<evidence type="ECO:0000256" key="4">
    <source>
        <dbReference type="ARBA" id="ARBA00022771"/>
    </source>
</evidence>
<dbReference type="GO" id="GO:0005634">
    <property type="term" value="C:nucleus"/>
    <property type="evidence" value="ECO:0007669"/>
    <property type="project" value="UniProtKB-SubCell"/>
</dbReference>
<keyword evidence="5" id="KW-0862">Zinc</keyword>
<keyword evidence="2" id="KW-0479">Metal-binding</keyword>
<dbReference type="AlphaFoldDB" id="A0A6V7H6D8"/>
<evidence type="ECO:0000256" key="5">
    <source>
        <dbReference type="ARBA" id="ARBA00022833"/>
    </source>
</evidence>
<proteinExistence type="predicted"/>
<dbReference type="Gene3D" id="3.30.160.60">
    <property type="entry name" value="Classic Zinc Finger"/>
    <property type="match status" value="3"/>
</dbReference>
<keyword evidence="3" id="KW-0677">Repeat</keyword>
<dbReference type="SUPFAM" id="SSF57667">
    <property type="entry name" value="beta-beta-alpha zinc fingers"/>
    <property type="match status" value="2"/>
</dbReference>
<dbReference type="Pfam" id="PF00096">
    <property type="entry name" value="zf-C2H2"/>
    <property type="match status" value="3"/>
</dbReference>
<evidence type="ECO:0000256" key="2">
    <source>
        <dbReference type="ARBA" id="ARBA00022723"/>
    </source>
</evidence>
<evidence type="ECO:0000259" key="8">
    <source>
        <dbReference type="PROSITE" id="PS50157"/>
    </source>
</evidence>
<organism evidence="9 10">
    <name type="scientific">Heterotrigona itama</name>
    <dbReference type="NCBI Taxonomy" id="395501"/>
    <lineage>
        <taxon>Eukaryota</taxon>
        <taxon>Metazoa</taxon>
        <taxon>Ecdysozoa</taxon>
        <taxon>Arthropoda</taxon>
        <taxon>Hexapoda</taxon>
        <taxon>Insecta</taxon>
        <taxon>Pterygota</taxon>
        <taxon>Neoptera</taxon>
        <taxon>Endopterygota</taxon>
        <taxon>Hymenoptera</taxon>
        <taxon>Apocrita</taxon>
        <taxon>Aculeata</taxon>
        <taxon>Apoidea</taxon>
        <taxon>Anthophila</taxon>
        <taxon>Apidae</taxon>
        <taxon>Heterotrigona</taxon>
    </lineage>
</organism>
<dbReference type="EMBL" id="CAJDYZ010008504">
    <property type="protein sequence ID" value="CAD1475431.1"/>
    <property type="molecule type" value="Genomic_DNA"/>
</dbReference>